<protein>
    <recommendedName>
        <fullName evidence="7">DNA topoisomerase I</fullName>
        <ecNumber evidence="7">5.6.2.1</ecNumber>
    </recommendedName>
    <alternativeName>
        <fullName evidence="7">DNA topoisomerase 1</fullName>
    </alternativeName>
</protein>
<keyword evidence="11" id="KW-1185">Reference proteome</keyword>
<dbReference type="PRINTS" id="PR00416">
    <property type="entry name" value="EUTPISMRASEI"/>
</dbReference>
<keyword evidence="8" id="KW-0175">Coiled coil</keyword>
<dbReference type="SUPFAM" id="SSF56349">
    <property type="entry name" value="DNA breaking-rejoining enzymes"/>
    <property type="match status" value="1"/>
</dbReference>
<dbReference type="Proteomes" id="UP001295444">
    <property type="component" value="Chromosome 12"/>
</dbReference>
<gene>
    <name evidence="10" type="ORF">PECUL_23A041799</name>
</gene>
<evidence type="ECO:0000256" key="5">
    <source>
        <dbReference type="ARBA" id="ARBA00023235"/>
    </source>
</evidence>
<comment type="similarity">
    <text evidence="2 6 7">Belongs to the type IB topoisomerase family.</text>
</comment>
<proteinExistence type="inferred from homology"/>
<dbReference type="PROSITE" id="PS00176">
    <property type="entry name" value="TOPO_IB_1"/>
    <property type="match status" value="1"/>
</dbReference>
<dbReference type="InterPro" id="IPR014727">
    <property type="entry name" value="TopoI_cat_a/b-sub_euk"/>
</dbReference>
<evidence type="ECO:0000256" key="2">
    <source>
        <dbReference type="ARBA" id="ARBA00006645"/>
    </source>
</evidence>
<dbReference type="EC" id="5.6.2.1" evidence="7"/>
<dbReference type="FunFam" id="3.90.15.10:FF:000001">
    <property type="entry name" value="DNA topoisomerase I"/>
    <property type="match status" value="1"/>
</dbReference>
<dbReference type="PROSITE" id="PS52038">
    <property type="entry name" value="TOPO_IB_2"/>
    <property type="match status" value="1"/>
</dbReference>
<dbReference type="InterPro" id="IPR051062">
    <property type="entry name" value="Topoisomerase_IB"/>
</dbReference>
<evidence type="ECO:0000256" key="8">
    <source>
        <dbReference type="SAM" id="Coils"/>
    </source>
</evidence>
<comment type="function">
    <text evidence="7">Releases the supercoiling and torsional tension of DNA introduced during the DNA replication and transcription by transiently cleaving and rejoining one strand of the DNA duplex. Introduces a single-strand break via transesterification at the specific target site 5'-[CT]CCTTp site in duplex DNA. The scissile phosphodiester is attacked by the catalytic tyrosine of the enzyme, resulting in the formation of a DNA-(3'-phosphotyrosyl)-enzyme intermediate and the expulsion of a 5'-OH DNA strand. The free DNA strand then undergoes passage around the unbroken strand thus removing DNA supercoils. Finally, in the religation step, the DNA 5'-OH attacks the covalent intermediate to expel the active-site tyrosine and restore the DNA phosphodiester backbone.</text>
</comment>
<reference evidence="10" key="1">
    <citation type="submission" date="2022-03" db="EMBL/GenBank/DDBJ databases">
        <authorList>
            <person name="Alioto T."/>
            <person name="Alioto T."/>
            <person name="Gomez Garrido J."/>
        </authorList>
    </citation>
    <scope>NUCLEOTIDE SEQUENCE</scope>
</reference>
<evidence type="ECO:0000313" key="10">
    <source>
        <dbReference type="EMBL" id="CAH2324067.1"/>
    </source>
</evidence>
<evidence type="ECO:0000313" key="11">
    <source>
        <dbReference type="Proteomes" id="UP001295444"/>
    </source>
</evidence>
<dbReference type="Pfam" id="PF01028">
    <property type="entry name" value="Topoisom_I"/>
    <property type="match status" value="1"/>
</dbReference>
<sequence>MRLLNNHTTYTQLKGDPTIEIKNKFYDLITKGLQKEILNKKEFEYLNVTHPKIPVFFYLPKGEKDWEKYEVARKLKCHIHRIRTTYHENFKSKEMKVRQRAVALYFIDKLALRAGNEKEEGETADTVGCCSLRVEHIKLYPELDGQNHVVEFDFLGKDCIRYYNKVPVEKQVFKNLKLFMEDKQEGDDLFDRLNSPMLNKHLQLLMEGLTAKVFRTYNASVTLQQQLEELTDPNESVPAKILSYNRANRAVAVLCNHQRAPPKTFEQSMANIMTKIDAKKEQILLAKKELKEAKKEAKEKDSEKLQKVLERKKRAVQRAEEQLMRLEVHATDREENKQIALSTSKLNYLDPRISVAWCKKWNVSLEKIYNKTLRDKFAWAIDMADTDFTF</sequence>
<evidence type="ECO:0000256" key="7">
    <source>
        <dbReference type="RuleBase" id="RU365101"/>
    </source>
</evidence>
<dbReference type="Gene3D" id="1.10.132.10">
    <property type="match status" value="1"/>
</dbReference>
<feature type="coiled-coil region" evidence="8">
    <location>
        <begin position="276"/>
        <end position="336"/>
    </location>
</feature>
<keyword evidence="4 6" id="KW-0238">DNA-binding</keyword>
<dbReference type="Gene3D" id="3.90.15.10">
    <property type="entry name" value="Topoisomerase I, Chain A, domain 3"/>
    <property type="match status" value="1"/>
</dbReference>
<feature type="active site" description="O-(3'-phospho-DNA)-tyrosine intermediate" evidence="6">
    <location>
        <position position="348"/>
    </location>
</feature>
<dbReference type="GO" id="GO:0005730">
    <property type="term" value="C:nucleolus"/>
    <property type="evidence" value="ECO:0007669"/>
    <property type="project" value="TreeGrafter"/>
</dbReference>
<evidence type="ECO:0000256" key="3">
    <source>
        <dbReference type="ARBA" id="ARBA00023029"/>
    </source>
</evidence>
<evidence type="ECO:0000256" key="6">
    <source>
        <dbReference type="PROSITE-ProRule" id="PRU01382"/>
    </source>
</evidence>
<keyword evidence="3 6" id="KW-0799">Topoisomerase</keyword>
<dbReference type="GO" id="GO:0006265">
    <property type="term" value="P:DNA topological change"/>
    <property type="evidence" value="ECO:0007669"/>
    <property type="project" value="UniProtKB-UniRule"/>
</dbReference>
<dbReference type="SUPFAM" id="SSF46596">
    <property type="entry name" value="Eukaryotic DNA topoisomerase I, dispensable insert domain"/>
    <property type="match status" value="1"/>
</dbReference>
<dbReference type="InterPro" id="IPR001631">
    <property type="entry name" value="TopoI"/>
</dbReference>
<comment type="catalytic activity">
    <reaction evidence="1 6 7">
        <text>ATP-independent breakage of single-stranded DNA, followed by passage and rejoining.</text>
        <dbReference type="EC" id="5.6.2.1"/>
    </reaction>
</comment>
<dbReference type="InterPro" id="IPR014711">
    <property type="entry name" value="TopoI_cat_a-hlx-sub_euk"/>
</dbReference>
<dbReference type="InterPro" id="IPR025834">
    <property type="entry name" value="TopoI_C_dom"/>
</dbReference>
<evidence type="ECO:0000259" key="9">
    <source>
        <dbReference type="SMART" id="SM00435"/>
    </source>
</evidence>
<dbReference type="InterPro" id="IPR013500">
    <property type="entry name" value="TopoI_cat_euk"/>
</dbReference>
<dbReference type="InterPro" id="IPR013499">
    <property type="entry name" value="TopoI_euk"/>
</dbReference>
<dbReference type="GO" id="GO:0007059">
    <property type="term" value="P:chromosome segregation"/>
    <property type="evidence" value="ECO:0007669"/>
    <property type="project" value="TreeGrafter"/>
</dbReference>
<dbReference type="PANTHER" id="PTHR10290:SF24">
    <property type="entry name" value="DNA TOPOISOMERASE I"/>
    <property type="match status" value="1"/>
</dbReference>
<feature type="domain" description="DNA topoisomerase I eukaryotic-type" evidence="9">
    <location>
        <begin position="49"/>
        <end position="362"/>
    </location>
</feature>
<dbReference type="GO" id="GO:0003677">
    <property type="term" value="F:DNA binding"/>
    <property type="evidence" value="ECO:0007669"/>
    <property type="project" value="UniProtKB-UniRule"/>
</dbReference>
<evidence type="ECO:0000256" key="1">
    <source>
        <dbReference type="ARBA" id="ARBA00000213"/>
    </source>
</evidence>
<dbReference type="InterPro" id="IPR011010">
    <property type="entry name" value="DNA_brk_join_enz"/>
</dbReference>
<accession>A0AAD1WUD7</accession>
<evidence type="ECO:0000256" key="4">
    <source>
        <dbReference type="ARBA" id="ARBA00023125"/>
    </source>
</evidence>
<name>A0AAD1WUD7_PELCU</name>
<dbReference type="GO" id="GO:0005694">
    <property type="term" value="C:chromosome"/>
    <property type="evidence" value="ECO:0007669"/>
    <property type="project" value="InterPro"/>
</dbReference>
<dbReference type="GO" id="GO:0006260">
    <property type="term" value="P:DNA replication"/>
    <property type="evidence" value="ECO:0007669"/>
    <property type="project" value="TreeGrafter"/>
</dbReference>
<dbReference type="Pfam" id="PF14370">
    <property type="entry name" value="Topo_C_assoc"/>
    <property type="match status" value="1"/>
</dbReference>
<dbReference type="AlphaFoldDB" id="A0AAD1WUD7"/>
<dbReference type="GO" id="GO:0003917">
    <property type="term" value="F:DNA topoisomerase type I (single strand cut, ATP-independent) activity"/>
    <property type="evidence" value="ECO:0007669"/>
    <property type="project" value="UniProtKB-UniRule"/>
</dbReference>
<dbReference type="PANTHER" id="PTHR10290">
    <property type="entry name" value="DNA TOPOISOMERASE I"/>
    <property type="match status" value="1"/>
</dbReference>
<dbReference type="CDD" id="cd00659">
    <property type="entry name" value="Topo_IB_C"/>
    <property type="match status" value="1"/>
</dbReference>
<keyword evidence="5 6" id="KW-0413">Isomerase</keyword>
<dbReference type="FunFam" id="1.10.132.10:FF:000001">
    <property type="entry name" value="DNA topoisomerase I"/>
    <property type="match status" value="1"/>
</dbReference>
<dbReference type="EMBL" id="OW240923">
    <property type="protein sequence ID" value="CAH2324067.1"/>
    <property type="molecule type" value="Genomic_DNA"/>
</dbReference>
<dbReference type="InterPro" id="IPR018521">
    <property type="entry name" value="TopoIB_AS"/>
</dbReference>
<organism evidence="10 11">
    <name type="scientific">Pelobates cultripes</name>
    <name type="common">Western spadefoot toad</name>
    <dbReference type="NCBI Taxonomy" id="61616"/>
    <lineage>
        <taxon>Eukaryota</taxon>
        <taxon>Metazoa</taxon>
        <taxon>Chordata</taxon>
        <taxon>Craniata</taxon>
        <taxon>Vertebrata</taxon>
        <taxon>Euteleostomi</taxon>
        <taxon>Amphibia</taxon>
        <taxon>Batrachia</taxon>
        <taxon>Anura</taxon>
        <taxon>Pelobatoidea</taxon>
        <taxon>Pelobatidae</taxon>
        <taxon>Pelobates</taxon>
    </lineage>
</organism>
<dbReference type="SMART" id="SM00435">
    <property type="entry name" value="TOPEUc"/>
    <property type="match status" value="1"/>
</dbReference>